<dbReference type="PANTHER" id="PTHR34203">
    <property type="entry name" value="METHYLTRANSFERASE, FKBM FAMILY PROTEIN"/>
    <property type="match status" value="1"/>
</dbReference>
<reference evidence="2 3" key="1">
    <citation type="journal article" date="2015" name="Nature">
        <title>rRNA introns, odd ribosomes, and small enigmatic genomes across a large radiation of phyla.</title>
        <authorList>
            <person name="Brown C.T."/>
            <person name="Hug L.A."/>
            <person name="Thomas B.C."/>
            <person name="Sharon I."/>
            <person name="Castelle C.J."/>
            <person name="Singh A."/>
            <person name="Wilkins M.J."/>
            <person name="Williams K.H."/>
            <person name="Banfield J.F."/>
        </authorList>
    </citation>
    <scope>NUCLEOTIDE SEQUENCE [LARGE SCALE GENOMIC DNA]</scope>
</reference>
<sequence length="294" mass="34157">MLTLKKITPYNLFVKWPKIIWRRLKEKIKNSRLRMLLFHNQPVMLEDIYGIKSILYPWDTTPLEKLISRKIYREEIAAIKKLVRAGDIIFDVGANVGFISCFLAKIIGKNGKVYGFEPVAETFHELKENLAINRLENVLVYRLAIFNEKQSIMMNLFEQKYSSWNSLGKPKFKELSPMAEEEVAAEMLDNFCQEQKIDKINFLKIDAEGFDKYVLLGAEELLRGKKIEYLSFEISEIPLKGSGVKAKEIFDVLKSCGYQSYKFDLGQDKFVGPVDDSNEFLKNYYASYHDLAKL</sequence>
<dbReference type="InterPro" id="IPR029063">
    <property type="entry name" value="SAM-dependent_MTases_sf"/>
</dbReference>
<organism evidence="2 3">
    <name type="scientific">Candidatus Kuenenbacteria bacterium GW2011_GWA2_42_15</name>
    <dbReference type="NCBI Taxonomy" id="1618677"/>
    <lineage>
        <taxon>Bacteria</taxon>
        <taxon>Candidatus Kueneniibacteriota</taxon>
    </lineage>
</organism>
<protein>
    <submittedName>
        <fullName evidence="2">Group 1 glycosyl transferase</fullName>
    </submittedName>
</protein>
<dbReference type="Gene3D" id="3.40.50.150">
    <property type="entry name" value="Vaccinia Virus protein VP39"/>
    <property type="match status" value="1"/>
</dbReference>
<dbReference type="PANTHER" id="PTHR34203:SF15">
    <property type="entry name" value="SLL1173 PROTEIN"/>
    <property type="match status" value="1"/>
</dbReference>
<keyword evidence="2" id="KW-0808">Transferase</keyword>
<proteinExistence type="predicted"/>
<dbReference type="InterPro" id="IPR006342">
    <property type="entry name" value="FkbM_mtfrase"/>
</dbReference>
<dbReference type="NCBIfam" id="TIGR01444">
    <property type="entry name" value="fkbM_fam"/>
    <property type="match status" value="1"/>
</dbReference>
<name>A0A0G0YSP3_9BACT</name>
<dbReference type="Pfam" id="PF05050">
    <property type="entry name" value="Methyltransf_21"/>
    <property type="match status" value="1"/>
</dbReference>
<dbReference type="AlphaFoldDB" id="A0A0G0YSP3"/>
<feature type="domain" description="Methyltransferase FkbM" evidence="1">
    <location>
        <begin position="91"/>
        <end position="259"/>
    </location>
</feature>
<dbReference type="InterPro" id="IPR052514">
    <property type="entry name" value="SAM-dependent_MTase"/>
</dbReference>
<dbReference type="Proteomes" id="UP000034516">
    <property type="component" value="Unassembled WGS sequence"/>
</dbReference>
<gene>
    <name evidence="2" type="ORF">UV02_C0060G0004</name>
</gene>
<dbReference type="EMBL" id="LCCW01000060">
    <property type="protein sequence ID" value="KKS39640.1"/>
    <property type="molecule type" value="Genomic_DNA"/>
</dbReference>
<accession>A0A0G0YSP3</accession>
<evidence type="ECO:0000313" key="2">
    <source>
        <dbReference type="EMBL" id="KKS39640.1"/>
    </source>
</evidence>
<evidence type="ECO:0000259" key="1">
    <source>
        <dbReference type="Pfam" id="PF05050"/>
    </source>
</evidence>
<dbReference type="GO" id="GO:0016740">
    <property type="term" value="F:transferase activity"/>
    <property type="evidence" value="ECO:0007669"/>
    <property type="project" value="UniProtKB-KW"/>
</dbReference>
<comment type="caution">
    <text evidence="2">The sequence shown here is derived from an EMBL/GenBank/DDBJ whole genome shotgun (WGS) entry which is preliminary data.</text>
</comment>
<evidence type="ECO:0000313" key="3">
    <source>
        <dbReference type="Proteomes" id="UP000034516"/>
    </source>
</evidence>
<dbReference type="SUPFAM" id="SSF53335">
    <property type="entry name" value="S-adenosyl-L-methionine-dependent methyltransferases"/>
    <property type="match status" value="1"/>
</dbReference>